<evidence type="ECO:0008006" key="4">
    <source>
        <dbReference type="Google" id="ProtNLM"/>
    </source>
</evidence>
<dbReference type="STRING" id="225004.SAMN02745152_00187"/>
<evidence type="ECO:0000313" key="3">
    <source>
        <dbReference type="Proteomes" id="UP000190395"/>
    </source>
</evidence>
<evidence type="ECO:0000256" key="1">
    <source>
        <dbReference type="SAM" id="SignalP"/>
    </source>
</evidence>
<keyword evidence="1" id="KW-0732">Signal</keyword>
<name>A0A1T4KJR3_9SPIR</name>
<dbReference type="PROSITE" id="PS51257">
    <property type="entry name" value="PROKAR_LIPOPROTEIN"/>
    <property type="match status" value="1"/>
</dbReference>
<accession>A0A1T4KJR3</accession>
<protein>
    <recommendedName>
        <fullName evidence="4">Lipoprotein</fullName>
    </recommendedName>
</protein>
<dbReference type="OrthoDB" id="350107at2"/>
<dbReference type="AlphaFoldDB" id="A0A1T4KJR3"/>
<keyword evidence="3" id="KW-1185">Reference proteome</keyword>
<gene>
    <name evidence="2" type="ORF">SAMN02745152_00187</name>
</gene>
<proteinExistence type="predicted"/>
<reference evidence="2 3" key="1">
    <citation type="submission" date="2017-02" db="EMBL/GenBank/DDBJ databases">
        <authorList>
            <person name="Peterson S.W."/>
        </authorList>
    </citation>
    <scope>NUCLEOTIDE SEQUENCE [LARGE SCALE GENOMIC DNA]</scope>
    <source>
        <strain evidence="2 3">ATCC BAA-909</strain>
    </source>
</reference>
<dbReference type="Proteomes" id="UP000190395">
    <property type="component" value="Unassembled WGS sequence"/>
</dbReference>
<feature type="signal peptide" evidence="1">
    <location>
        <begin position="1"/>
        <end position="23"/>
    </location>
</feature>
<organism evidence="2 3">
    <name type="scientific">Treponema berlinense</name>
    <dbReference type="NCBI Taxonomy" id="225004"/>
    <lineage>
        <taxon>Bacteria</taxon>
        <taxon>Pseudomonadati</taxon>
        <taxon>Spirochaetota</taxon>
        <taxon>Spirochaetia</taxon>
        <taxon>Spirochaetales</taxon>
        <taxon>Treponemataceae</taxon>
        <taxon>Treponema</taxon>
    </lineage>
</organism>
<dbReference type="RefSeq" id="WP_078929930.1">
    <property type="nucleotide sequence ID" value="NZ_FUXC01000001.1"/>
</dbReference>
<evidence type="ECO:0000313" key="2">
    <source>
        <dbReference type="EMBL" id="SJZ42641.1"/>
    </source>
</evidence>
<sequence length="576" mass="65383">MIKKIIFWTLFCALVASCSQKTAFNLQIPDGTGMEESPVTKKTAQKNDFYIFEKSQQERIDLFRGMQGSAAVCIKLKVEKASRKKDGSQNIASLGFLYKNDFNGRTSVVFPLSSRSLINFNFDDFEGQCVEIVYSLERGKECPAGFFVDLSGSKAKYSVVSVQIAQASVGFDYSQDCERYAFAPNGGNLVKDTKKIDFSALAMCFSPVNSEKALMPKICFSFNQNADSVKFTSGGERFTVRNGGSDYLDVPVSALKSPFSELEITENAEQIKSVMAVSSDWNLLENSSDLVFSPVNPIKVDPGLIMQWPQKNWRGNDYELFEWDRFSGILFFDIANYSVQNDFFRRLAFFVEKQGFKGKLLSDAQLEGKHGYNAHDYRAYDLARFFEKARAENFPLNKKELLLREILLKNSIIVQNEDGSFSEGRGAVISISQESPLYLRTTFVAHEGWHGIFFVDEDFRNTVSSVFYSLQMADPGAIDFLIKYFQVTPSLNYDTEDEYLLKNEFMAYMLQRPVSACEKYFTDMAARPHSQSFIKEEADYIIETKAAGFSGSAQMLEDYVKRRWNLSAGRVWILSR</sequence>
<dbReference type="GeneID" id="303366467"/>
<feature type="chain" id="PRO_5012210936" description="Lipoprotein" evidence="1">
    <location>
        <begin position="24"/>
        <end position="576"/>
    </location>
</feature>
<dbReference type="EMBL" id="FUXC01000001">
    <property type="protein sequence ID" value="SJZ42641.1"/>
    <property type="molecule type" value="Genomic_DNA"/>
</dbReference>